<accession>A0ABR5VG88</accession>
<feature type="domain" description="CoA-binding" evidence="1">
    <location>
        <begin position="14"/>
        <end position="123"/>
    </location>
</feature>
<evidence type="ECO:0000313" key="2">
    <source>
        <dbReference type="EMBL" id="KXX64385.1"/>
    </source>
</evidence>
<dbReference type="EMBL" id="LSYU01000057">
    <property type="protein sequence ID" value="KXX64385.1"/>
    <property type="molecule type" value="Genomic_DNA"/>
</dbReference>
<gene>
    <name evidence="2" type="ORF">AY586_13760</name>
</gene>
<dbReference type="InterPro" id="IPR036291">
    <property type="entry name" value="NAD(P)-bd_dom_sf"/>
</dbReference>
<protein>
    <submittedName>
        <fullName evidence="2">CoA-binding protein</fullName>
    </submittedName>
</protein>
<dbReference type="InterPro" id="IPR003781">
    <property type="entry name" value="CoA-bd"/>
</dbReference>
<evidence type="ECO:0000313" key="3">
    <source>
        <dbReference type="Proteomes" id="UP000075766"/>
    </source>
</evidence>
<evidence type="ECO:0000259" key="1">
    <source>
        <dbReference type="Pfam" id="PF13380"/>
    </source>
</evidence>
<dbReference type="Proteomes" id="UP000075766">
    <property type="component" value="Unassembled WGS sequence"/>
</dbReference>
<sequence length="145" mass="15787">MASNHETFFQLGSFALVGRSANKPFPILSYRRLKKLGKTVYAVDPSTSEIDGDPSFADLASLPGAVEGLIIETPKQETADWVAQAADAGIKDVWIHMAHDTPEAVATARERGINLRTGTCAVMYLKPGLTYHSIHKLIMKALGKY</sequence>
<keyword evidence="3" id="KW-1185">Reference proteome</keyword>
<dbReference type="RefSeq" id="WP_062275589.1">
    <property type="nucleotide sequence ID" value="NZ_LSYU01000057.1"/>
</dbReference>
<reference evidence="2 3" key="1">
    <citation type="submission" date="2016-02" db="EMBL/GenBank/DDBJ databases">
        <title>Genome sequence of Marichromatium gracile YL-28, a purple sulfur bacterium.</title>
        <authorList>
            <person name="Zhao C."/>
            <person name="Hong X."/>
            <person name="Chen S."/>
            <person name="Yang S."/>
        </authorList>
    </citation>
    <scope>NUCLEOTIDE SEQUENCE [LARGE SCALE GENOMIC DNA]</scope>
    <source>
        <strain evidence="2 3">YL28</strain>
    </source>
</reference>
<name>A0ABR5VG88_MARGR</name>
<proteinExistence type="predicted"/>
<organism evidence="2 3">
    <name type="scientific">Marichromatium gracile</name>
    <name type="common">Chromatium gracile</name>
    <dbReference type="NCBI Taxonomy" id="1048"/>
    <lineage>
        <taxon>Bacteria</taxon>
        <taxon>Pseudomonadati</taxon>
        <taxon>Pseudomonadota</taxon>
        <taxon>Gammaproteobacteria</taxon>
        <taxon>Chromatiales</taxon>
        <taxon>Chromatiaceae</taxon>
        <taxon>Marichromatium</taxon>
    </lineage>
</organism>
<dbReference type="SUPFAM" id="SSF51735">
    <property type="entry name" value="NAD(P)-binding Rossmann-fold domains"/>
    <property type="match status" value="1"/>
</dbReference>
<comment type="caution">
    <text evidence="2">The sequence shown here is derived from an EMBL/GenBank/DDBJ whole genome shotgun (WGS) entry which is preliminary data.</text>
</comment>
<dbReference type="Gene3D" id="3.40.50.720">
    <property type="entry name" value="NAD(P)-binding Rossmann-like Domain"/>
    <property type="match status" value="1"/>
</dbReference>
<dbReference type="Pfam" id="PF13380">
    <property type="entry name" value="CoA_binding_2"/>
    <property type="match status" value="1"/>
</dbReference>